<organism evidence="6 7">
    <name type="scientific">Magnetospirillum fulvum</name>
    <name type="common">Rhodospirillum fulvum</name>
    <dbReference type="NCBI Taxonomy" id="1082"/>
    <lineage>
        <taxon>Bacteria</taxon>
        <taxon>Pseudomonadati</taxon>
        <taxon>Pseudomonadota</taxon>
        <taxon>Alphaproteobacteria</taxon>
        <taxon>Rhodospirillales</taxon>
        <taxon>Rhodospirillaceae</taxon>
        <taxon>Magnetospirillum</taxon>
    </lineage>
</organism>
<dbReference type="SUPFAM" id="SSF47188">
    <property type="entry name" value="Hemerythrin-like"/>
    <property type="match status" value="1"/>
</dbReference>
<evidence type="ECO:0000256" key="1">
    <source>
        <dbReference type="ARBA" id="ARBA00010587"/>
    </source>
</evidence>
<protein>
    <submittedName>
        <fullName evidence="6">Hemerythrin</fullName>
    </submittedName>
</protein>
<keyword evidence="2" id="KW-0813">Transport</keyword>
<dbReference type="CDD" id="cd12107">
    <property type="entry name" value="Hemerythrin"/>
    <property type="match status" value="1"/>
</dbReference>
<dbReference type="InterPro" id="IPR012312">
    <property type="entry name" value="Hemerythrin-like"/>
</dbReference>
<dbReference type="InterPro" id="IPR016131">
    <property type="entry name" value="Haemerythrin_Fe_BS"/>
</dbReference>
<keyword evidence="7" id="KW-1185">Reference proteome</keyword>
<keyword evidence="4" id="KW-0408">Iron</keyword>
<dbReference type="Proteomes" id="UP000182983">
    <property type="component" value="Unassembled WGS sequence"/>
</dbReference>
<dbReference type="InterPro" id="IPR035938">
    <property type="entry name" value="Hemerythrin-like_sf"/>
</dbReference>
<evidence type="ECO:0000313" key="6">
    <source>
        <dbReference type="EMBL" id="SEH32044.1"/>
    </source>
</evidence>
<dbReference type="InterPro" id="IPR050669">
    <property type="entry name" value="Hemerythrin"/>
</dbReference>
<dbReference type="EMBL" id="FNWO01000004">
    <property type="protein sequence ID" value="SEH32044.1"/>
    <property type="molecule type" value="Genomic_DNA"/>
</dbReference>
<dbReference type="OrthoDB" id="7305302at2"/>
<name>A0A1H6HCR0_MAGFU</name>
<gene>
    <name evidence="6" type="ORF">SAMN04244559_01168</name>
</gene>
<evidence type="ECO:0000256" key="4">
    <source>
        <dbReference type="ARBA" id="ARBA00023004"/>
    </source>
</evidence>
<dbReference type="GO" id="GO:0005344">
    <property type="term" value="F:oxygen carrier activity"/>
    <property type="evidence" value="ECO:0007669"/>
    <property type="project" value="UniProtKB-KW"/>
</dbReference>
<dbReference type="RefSeq" id="WP_074766494.1">
    <property type="nucleotide sequence ID" value="NZ_FNWO01000004.1"/>
</dbReference>
<keyword evidence="2" id="KW-0561">Oxygen transport</keyword>
<evidence type="ECO:0000256" key="2">
    <source>
        <dbReference type="ARBA" id="ARBA00022621"/>
    </source>
</evidence>
<dbReference type="PROSITE" id="PS00550">
    <property type="entry name" value="HEMERYTHRINS"/>
    <property type="match status" value="1"/>
</dbReference>
<sequence length="136" mass="16004">MFRSVWKSAYETGHPRIDFEHRIFLDLILQIETDLSENAPPDQIERRIVELYKYTDFHFFSEESIMIDVAFPDLDAHRRNHELLLGELRSFTGPLSIETLRKKDIVGFLIEWFSFHTAGEDIRLAVYVRESASKAT</sequence>
<reference evidence="7" key="1">
    <citation type="submission" date="2016-10" db="EMBL/GenBank/DDBJ databases">
        <authorList>
            <person name="Varghese N."/>
            <person name="Submissions S."/>
        </authorList>
    </citation>
    <scope>NUCLEOTIDE SEQUENCE [LARGE SCALE GENOMIC DNA]</scope>
    <source>
        <strain evidence="7">DSM 13234</strain>
    </source>
</reference>
<dbReference type="NCBIfam" id="TIGR02481">
    <property type="entry name" value="hemeryth_dom"/>
    <property type="match status" value="1"/>
</dbReference>
<evidence type="ECO:0000256" key="3">
    <source>
        <dbReference type="ARBA" id="ARBA00022723"/>
    </source>
</evidence>
<dbReference type="Gene3D" id="1.20.120.50">
    <property type="entry name" value="Hemerythrin-like"/>
    <property type="match status" value="1"/>
</dbReference>
<dbReference type="AlphaFoldDB" id="A0A1H6HCR0"/>
<comment type="similarity">
    <text evidence="1">Belongs to the hemerythrin family.</text>
</comment>
<proteinExistence type="inferred from homology"/>
<evidence type="ECO:0000313" key="7">
    <source>
        <dbReference type="Proteomes" id="UP000182983"/>
    </source>
</evidence>
<dbReference type="InterPro" id="IPR012827">
    <property type="entry name" value="Hemerythrin_metal-bd"/>
</dbReference>
<dbReference type="PANTHER" id="PTHR37164:SF1">
    <property type="entry name" value="BACTERIOHEMERYTHRIN"/>
    <property type="match status" value="1"/>
</dbReference>
<dbReference type="PANTHER" id="PTHR37164">
    <property type="entry name" value="BACTERIOHEMERYTHRIN"/>
    <property type="match status" value="1"/>
</dbReference>
<accession>A0A1H6HCR0</accession>
<dbReference type="GO" id="GO:0046872">
    <property type="term" value="F:metal ion binding"/>
    <property type="evidence" value="ECO:0007669"/>
    <property type="project" value="UniProtKB-KW"/>
</dbReference>
<dbReference type="Pfam" id="PF01814">
    <property type="entry name" value="Hemerythrin"/>
    <property type="match status" value="1"/>
</dbReference>
<feature type="domain" description="Hemerythrin-like" evidence="5">
    <location>
        <begin position="16"/>
        <end position="121"/>
    </location>
</feature>
<evidence type="ECO:0000259" key="5">
    <source>
        <dbReference type="Pfam" id="PF01814"/>
    </source>
</evidence>
<keyword evidence="3" id="KW-0479">Metal-binding</keyword>